<dbReference type="CDD" id="cd20704">
    <property type="entry name" value="Orc3"/>
    <property type="match status" value="1"/>
</dbReference>
<evidence type="ECO:0000256" key="7">
    <source>
        <dbReference type="ARBA" id="ARBA00023242"/>
    </source>
</evidence>
<dbReference type="Proteomes" id="UP001479436">
    <property type="component" value="Unassembled WGS sequence"/>
</dbReference>
<evidence type="ECO:0000256" key="9">
    <source>
        <dbReference type="ARBA" id="ARBA00045241"/>
    </source>
</evidence>
<gene>
    <name evidence="14" type="primary">ORC3_2</name>
    <name evidence="14" type="ORF">K7432_009377</name>
</gene>
<dbReference type="PANTHER" id="PTHR12748:SF0">
    <property type="entry name" value="ORIGIN RECOGNITION COMPLEX SUBUNIT 3"/>
    <property type="match status" value="1"/>
</dbReference>
<dbReference type="InterPro" id="IPR040855">
    <property type="entry name" value="ORC_WH_C"/>
</dbReference>
<dbReference type="InterPro" id="IPR045667">
    <property type="entry name" value="ORC3_N"/>
</dbReference>
<evidence type="ECO:0000259" key="11">
    <source>
        <dbReference type="Pfam" id="PF07034"/>
    </source>
</evidence>
<dbReference type="InterPro" id="IPR045663">
    <property type="entry name" value="ORC3_ins"/>
</dbReference>
<feature type="compositionally biased region" description="Polar residues" evidence="10">
    <location>
        <begin position="518"/>
        <end position="536"/>
    </location>
</feature>
<dbReference type="Pfam" id="PF19675">
    <property type="entry name" value="ORC3_ins"/>
    <property type="match status" value="1"/>
</dbReference>
<dbReference type="PANTHER" id="PTHR12748">
    <property type="entry name" value="ORIGIN RECOGNITION COMPLEX SUBUNIT 3"/>
    <property type="match status" value="1"/>
</dbReference>
<dbReference type="Pfam" id="PF18137">
    <property type="entry name" value="WHD_ORC"/>
    <property type="match status" value="1"/>
</dbReference>
<evidence type="ECO:0000313" key="15">
    <source>
        <dbReference type="Proteomes" id="UP001479436"/>
    </source>
</evidence>
<evidence type="ECO:0000313" key="14">
    <source>
        <dbReference type="EMBL" id="KAK9763709.1"/>
    </source>
</evidence>
<accession>A0ABR2WQD2</accession>
<evidence type="ECO:0000259" key="13">
    <source>
        <dbReference type="Pfam" id="PF19675"/>
    </source>
</evidence>
<feature type="domain" description="Origin recognition complex subunit 3 winged helix C-terminal" evidence="12">
    <location>
        <begin position="609"/>
        <end position="710"/>
    </location>
</feature>
<dbReference type="EMBL" id="JASJQH010000575">
    <property type="protein sequence ID" value="KAK9763709.1"/>
    <property type="molecule type" value="Genomic_DNA"/>
</dbReference>
<keyword evidence="4" id="KW-0597">Phosphoprotein</keyword>
<evidence type="ECO:0000256" key="8">
    <source>
        <dbReference type="ARBA" id="ARBA00026084"/>
    </source>
</evidence>
<comment type="subunit">
    <text evidence="8">Component of ORC, a complex composed of at least 6 subunits: ORC1, ORC2, ORC3, ORC4, ORC5 and ORC6. ORC is regulated in a cell-cycle dependent manner. It is sequentially assembled at the exit from anaphase of mitosis and disassembled as cells enter S phase.</text>
</comment>
<reference evidence="14 15" key="1">
    <citation type="submission" date="2023-04" db="EMBL/GenBank/DDBJ databases">
        <title>Genome of Basidiobolus ranarum AG-B5.</title>
        <authorList>
            <person name="Stajich J.E."/>
            <person name="Carter-House D."/>
            <person name="Gryganskyi A."/>
        </authorList>
    </citation>
    <scope>NUCLEOTIDE SEQUENCE [LARGE SCALE GENOMIC DNA]</scope>
    <source>
        <strain evidence="14 15">AG-B5</strain>
    </source>
</reference>
<evidence type="ECO:0000256" key="10">
    <source>
        <dbReference type="SAM" id="MobiDB-lite"/>
    </source>
</evidence>
<protein>
    <recommendedName>
        <fullName evidence="3">Origin recognition complex subunit 3</fullName>
    </recommendedName>
</protein>
<keyword evidence="15" id="KW-1185">Reference proteome</keyword>
<organism evidence="14 15">
    <name type="scientific">Basidiobolus ranarum</name>
    <dbReference type="NCBI Taxonomy" id="34480"/>
    <lineage>
        <taxon>Eukaryota</taxon>
        <taxon>Fungi</taxon>
        <taxon>Fungi incertae sedis</taxon>
        <taxon>Zoopagomycota</taxon>
        <taxon>Entomophthoromycotina</taxon>
        <taxon>Basidiobolomycetes</taxon>
        <taxon>Basidiobolales</taxon>
        <taxon>Basidiobolaceae</taxon>
        <taxon>Basidiobolus</taxon>
    </lineage>
</organism>
<comment type="similarity">
    <text evidence="2">Belongs to the ORC3 family.</text>
</comment>
<feature type="domain" description="Origin recognition complex subunit 3 N-terminal" evidence="11">
    <location>
        <begin position="11"/>
        <end position="350"/>
    </location>
</feature>
<comment type="function">
    <text evidence="9">Component of the origin recognition complex (ORC) that binds origins of replication. DNA-binding is ATP-dependent. The specific DNA sequences that define origins of replication have not been identified yet. ORC is required to assemble the pre-replication complex necessary to initiate DNA replication. Binds histone H3 and H4 trimethylation marks H3K9me3, H3K27me3 and H4K20me3.</text>
</comment>
<comment type="caution">
    <text evidence="14">The sequence shown here is derived from an EMBL/GenBank/DDBJ whole genome shotgun (WGS) entry which is preliminary data.</text>
</comment>
<keyword evidence="5" id="KW-0235">DNA replication</keyword>
<feature type="region of interest" description="Disordered" evidence="10">
    <location>
        <begin position="518"/>
        <end position="548"/>
    </location>
</feature>
<dbReference type="InterPro" id="IPR020795">
    <property type="entry name" value="ORC3"/>
</dbReference>
<evidence type="ECO:0000256" key="6">
    <source>
        <dbReference type="ARBA" id="ARBA00023125"/>
    </source>
</evidence>
<evidence type="ECO:0000256" key="3">
    <source>
        <dbReference type="ARBA" id="ARBA00019085"/>
    </source>
</evidence>
<evidence type="ECO:0000256" key="1">
    <source>
        <dbReference type="ARBA" id="ARBA00004123"/>
    </source>
</evidence>
<keyword evidence="6" id="KW-0238">DNA-binding</keyword>
<evidence type="ECO:0000256" key="4">
    <source>
        <dbReference type="ARBA" id="ARBA00022553"/>
    </source>
</evidence>
<keyword evidence="7" id="KW-0539">Nucleus</keyword>
<evidence type="ECO:0000256" key="5">
    <source>
        <dbReference type="ARBA" id="ARBA00022705"/>
    </source>
</evidence>
<comment type="subcellular location">
    <subcellularLocation>
        <location evidence="1">Nucleus</location>
    </subcellularLocation>
</comment>
<dbReference type="Pfam" id="PF07034">
    <property type="entry name" value="ORC3_N"/>
    <property type="match status" value="1"/>
</dbReference>
<feature type="domain" description="Origin recognition complex subunit 3 insertion" evidence="13">
    <location>
        <begin position="362"/>
        <end position="597"/>
    </location>
</feature>
<evidence type="ECO:0000259" key="12">
    <source>
        <dbReference type="Pfam" id="PF18137"/>
    </source>
</evidence>
<proteinExistence type="inferred from homology"/>
<evidence type="ECO:0000256" key="2">
    <source>
        <dbReference type="ARBA" id="ARBA00010977"/>
    </source>
</evidence>
<sequence>MSNLKEERDVYDSVSESCFLIPPRRKGGDLVDGLDHIQFDGFRKLFSGRESIANVKYRHRLYQQTWTHIKTSIDNLVIKLNMKAINEIADFVRHSYTRSLKSKFSIRPYQEIPTGLIFAGINVPDNHLLFKRIGDTLTAEDGHCVANLESKDCHNLKTTMKLMISQFLNSRGKTAEVMDISEDEDNQAVDYKITTYDMQVLEGWYKSVSDSATNSDPVKHLVVVIQDMEGFDPLLLGDLITICSEYCDKIPIVLLMGIATSVEALHQSLSKDALTLLRAEKFFFQRPNEILGSIIEEVLLSDPTGFKLGVDAYKLLTGNFFEHNFSVNSFMCSLQYAVMTHFYSNPMSILSLQSKVPPRSMFSRDHCEYIRMQPSFRSVVQSMKPNMEEVKKLLEDDDYLVTKLPGFLQDFTLYHAKYSKALECVCALQNVFAGGSLRKPKRILYFYGLNDNLYDTQHIKSLFMLVKKLELKGMKKLLEDLESVLKKRKDKSFSFEGELIQVQDFLEKLYTIEETFGNDTSGSDSETKNLTASSNVESKRTSRVSSRTNAVDVQPEEVQYYTSLVNDVFEFLNDFFRENLRCYSELPLHELFYFSNVKLLEKTFNAQPRAAIQTALGQPQHYLNCRCCSNALSSEVEDSSIAYRLYLEYGRMINLYDWFVSFEMVLEKEKHKHEPQEIQARFIKAIAELQFMGFIKSTNRKTDHVVRLTWGQI</sequence>
<name>A0ABR2WQD2_9FUNG</name>